<dbReference type="EMBL" id="PYAL01000002">
    <property type="protein sequence ID" value="RXN91633.1"/>
    <property type="molecule type" value="Genomic_DNA"/>
</dbReference>
<comment type="similarity">
    <text evidence="2">Belongs to the acyl-CoA dehydrogenase family.</text>
</comment>
<keyword evidence="5" id="KW-0560">Oxidoreductase</keyword>
<dbReference type="SUPFAM" id="SSF47203">
    <property type="entry name" value="Acyl-CoA dehydrogenase C-terminal domain-like"/>
    <property type="match status" value="1"/>
</dbReference>
<dbReference type="SUPFAM" id="SSF56645">
    <property type="entry name" value="Acyl-CoA dehydrogenase NM domain-like"/>
    <property type="match status" value="1"/>
</dbReference>
<protein>
    <recommendedName>
        <fullName evidence="10">Acyl-CoA dehydrogenase</fullName>
    </recommendedName>
</protein>
<reference evidence="8 9" key="1">
    <citation type="journal article" date="2017" name="Int. J. Syst. Evol. Microbiol.">
        <title>Achromobacter aloeverae sp. nov., isolated from the root of Aloe vera (L.) Burm.f.</title>
        <authorList>
            <person name="Kuncharoen N."/>
            <person name="Muramatsu Y."/>
            <person name="Shibata C."/>
            <person name="Kamakura Y."/>
            <person name="Nakagawa Y."/>
            <person name="Tanasupawat S."/>
        </authorList>
    </citation>
    <scope>NUCLEOTIDE SEQUENCE [LARGE SCALE GENOMIC DNA]</scope>
    <source>
        <strain evidence="8 9">AVA-1</strain>
    </source>
</reference>
<dbReference type="Pfam" id="PF00441">
    <property type="entry name" value="Acyl-CoA_dh_1"/>
    <property type="match status" value="1"/>
</dbReference>
<evidence type="ECO:0000313" key="9">
    <source>
        <dbReference type="Proteomes" id="UP000290849"/>
    </source>
</evidence>
<proteinExistence type="inferred from homology"/>
<feature type="domain" description="Acyl-CoA dehydrogenase/oxidase N-terminal" evidence="7">
    <location>
        <begin position="9"/>
        <end position="99"/>
    </location>
</feature>
<evidence type="ECO:0000256" key="1">
    <source>
        <dbReference type="ARBA" id="ARBA00001974"/>
    </source>
</evidence>
<keyword evidence="9" id="KW-1185">Reference proteome</keyword>
<dbReference type="Proteomes" id="UP000290849">
    <property type="component" value="Unassembled WGS sequence"/>
</dbReference>
<dbReference type="InterPro" id="IPR037069">
    <property type="entry name" value="AcylCoA_DH/ox_N_sf"/>
</dbReference>
<evidence type="ECO:0000256" key="2">
    <source>
        <dbReference type="ARBA" id="ARBA00009347"/>
    </source>
</evidence>
<keyword evidence="4" id="KW-0274">FAD</keyword>
<evidence type="ECO:0000256" key="4">
    <source>
        <dbReference type="ARBA" id="ARBA00022827"/>
    </source>
</evidence>
<dbReference type="Pfam" id="PF02771">
    <property type="entry name" value="Acyl-CoA_dh_N"/>
    <property type="match status" value="1"/>
</dbReference>
<comment type="caution">
    <text evidence="8">The sequence shown here is derived from an EMBL/GenBank/DDBJ whole genome shotgun (WGS) entry which is preliminary data.</text>
</comment>
<name>A0A4Q1HMB0_9BURK</name>
<sequence>MSDTYAAQLRMIGASAADFAMREGGPAVARAVHEGRAACERAAWKRIADLGWFGIAVAEAHGGLGLFAPAAAVVAQEAGRALMMPPVTLGMAACAVLAAAGDGQATLETAMAGDALVAMARVVPAAPAGEERQDAMLVPDTGAATHFLLGKGTGAAFEARLVARGAPDTECASRIAVDGSALTDVRVGASAWRNAALMLRGEPGWRAWRQGMNLLWLLDAAYLCGLTEAALDLALEYMRLRRQFGVPIGSFQALQHRAATCHVDSRASRALVHEAARAWGGRREAWAAAAARHRAAASALRVTKEVIQFHGAIGFADEHDAGLYLRRAMTVGACHQDDVRLALVATANQDLDPDANPHLDTNPITAGIAA</sequence>
<comment type="cofactor">
    <cofactor evidence="1">
        <name>FAD</name>
        <dbReference type="ChEBI" id="CHEBI:57692"/>
    </cofactor>
</comment>
<dbReference type="Gene3D" id="1.20.140.10">
    <property type="entry name" value="Butyryl-CoA Dehydrogenase, subunit A, domain 3"/>
    <property type="match status" value="1"/>
</dbReference>
<dbReference type="InterPro" id="IPR013786">
    <property type="entry name" value="AcylCoA_DH/ox_N"/>
</dbReference>
<evidence type="ECO:0000259" key="6">
    <source>
        <dbReference type="Pfam" id="PF00441"/>
    </source>
</evidence>
<dbReference type="PANTHER" id="PTHR43884:SF20">
    <property type="entry name" value="ACYL-COA DEHYDROGENASE FADE28"/>
    <property type="match status" value="1"/>
</dbReference>
<feature type="domain" description="Acyl-CoA dehydrogenase/oxidase C-terminal" evidence="6">
    <location>
        <begin position="204"/>
        <end position="330"/>
    </location>
</feature>
<evidence type="ECO:0000259" key="7">
    <source>
        <dbReference type="Pfam" id="PF02771"/>
    </source>
</evidence>
<evidence type="ECO:0000256" key="3">
    <source>
        <dbReference type="ARBA" id="ARBA00022630"/>
    </source>
</evidence>
<dbReference type="InterPro" id="IPR009100">
    <property type="entry name" value="AcylCoA_DH/oxidase_NM_dom_sf"/>
</dbReference>
<dbReference type="PANTHER" id="PTHR43884">
    <property type="entry name" value="ACYL-COA DEHYDROGENASE"/>
    <property type="match status" value="1"/>
</dbReference>
<accession>A0A4Q1HMB0</accession>
<dbReference type="GO" id="GO:0050660">
    <property type="term" value="F:flavin adenine dinucleotide binding"/>
    <property type="evidence" value="ECO:0007669"/>
    <property type="project" value="InterPro"/>
</dbReference>
<dbReference type="InterPro" id="IPR036250">
    <property type="entry name" value="AcylCo_DH-like_C"/>
</dbReference>
<dbReference type="Gene3D" id="1.10.540.10">
    <property type="entry name" value="Acyl-CoA dehydrogenase/oxidase, N-terminal domain"/>
    <property type="match status" value="1"/>
</dbReference>
<keyword evidence="3" id="KW-0285">Flavoprotein</keyword>
<gene>
    <name evidence="8" type="ORF">C7R54_10970</name>
</gene>
<organism evidence="8 9">
    <name type="scientific">Achromobacter aloeverae</name>
    <dbReference type="NCBI Taxonomy" id="1750518"/>
    <lineage>
        <taxon>Bacteria</taxon>
        <taxon>Pseudomonadati</taxon>
        <taxon>Pseudomonadota</taxon>
        <taxon>Betaproteobacteria</taxon>
        <taxon>Burkholderiales</taxon>
        <taxon>Alcaligenaceae</taxon>
        <taxon>Achromobacter</taxon>
    </lineage>
</organism>
<evidence type="ECO:0000313" key="8">
    <source>
        <dbReference type="EMBL" id="RXN91633.1"/>
    </source>
</evidence>
<dbReference type="RefSeq" id="WP_129150338.1">
    <property type="nucleotide sequence ID" value="NZ_JBHSDO010000013.1"/>
</dbReference>
<dbReference type="AlphaFoldDB" id="A0A4Q1HMB0"/>
<dbReference type="GO" id="GO:0003995">
    <property type="term" value="F:acyl-CoA dehydrogenase activity"/>
    <property type="evidence" value="ECO:0007669"/>
    <property type="project" value="TreeGrafter"/>
</dbReference>
<evidence type="ECO:0008006" key="10">
    <source>
        <dbReference type="Google" id="ProtNLM"/>
    </source>
</evidence>
<dbReference type="InterPro" id="IPR009075">
    <property type="entry name" value="AcylCo_DH/oxidase_C"/>
</dbReference>
<dbReference type="OrthoDB" id="9770681at2"/>
<evidence type="ECO:0000256" key="5">
    <source>
        <dbReference type="ARBA" id="ARBA00023002"/>
    </source>
</evidence>